<evidence type="ECO:0000256" key="7">
    <source>
        <dbReference type="ARBA" id="ARBA00023027"/>
    </source>
</evidence>
<evidence type="ECO:0000256" key="3">
    <source>
        <dbReference type="ARBA" id="ARBA00016612"/>
    </source>
</evidence>
<comment type="similarity">
    <text evidence="2">Belongs to the complex I subunit 4L family.</text>
</comment>
<proteinExistence type="inferred from homology"/>
<feature type="transmembrane region" description="Helical" evidence="10">
    <location>
        <begin position="7"/>
        <end position="25"/>
    </location>
</feature>
<evidence type="ECO:0000256" key="5">
    <source>
        <dbReference type="ARBA" id="ARBA00022967"/>
    </source>
</evidence>
<feature type="transmembrane region" description="Helical" evidence="10">
    <location>
        <begin position="62"/>
        <end position="84"/>
    </location>
</feature>
<evidence type="ECO:0000313" key="11">
    <source>
        <dbReference type="EMBL" id="ARQ20661.1"/>
    </source>
</evidence>
<evidence type="ECO:0000256" key="2">
    <source>
        <dbReference type="ARBA" id="ARBA00010519"/>
    </source>
</evidence>
<keyword evidence="8 10" id="KW-0472">Membrane</keyword>
<keyword evidence="7" id="KW-0520">NAD</keyword>
<dbReference type="Gene3D" id="1.10.287.3510">
    <property type="match status" value="1"/>
</dbReference>
<reference evidence="11" key="1">
    <citation type="submission" date="2015-11" db="EMBL/GenBank/DDBJ databases">
        <title>Evolutionary characteristics of mitochondrial genomes of Antarctic and sub-Antarctic limpets: detecting new mitogenomic rearrangements within Patellogastropoda.</title>
        <authorList>
            <person name="Gaitan J.D."/>
            <person name="Cardenas L."/>
        </authorList>
    </citation>
    <scope>NUCLEOTIDE SEQUENCE</scope>
    <source>
        <tissue evidence="11">Foot muscle</tissue>
    </source>
</reference>
<gene>
    <name evidence="11" type="primary">ND4L</name>
</gene>
<evidence type="ECO:0000256" key="4">
    <source>
        <dbReference type="ARBA" id="ARBA00022692"/>
    </source>
</evidence>
<evidence type="ECO:0000256" key="6">
    <source>
        <dbReference type="ARBA" id="ARBA00022989"/>
    </source>
</evidence>
<keyword evidence="6 10" id="KW-1133">Transmembrane helix</keyword>
<comment type="subcellular location">
    <subcellularLocation>
        <location evidence="1">Membrane</location>
        <topology evidence="1">Multi-pass membrane protein</topology>
    </subcellularLocation>
</comment>
<sequence length="100" mass="11130">MMITLNMIMFISIILIITVILSLIIQTSHIIMMLLLFETLALSVFMMIVYSMAISSMNTAPLIMFLTMSVCEASLGLSILVSILRVNGNDYVSTLATQKY</sequence>
<geneLocation type="mitochondrion" evidence="11"/>
<dbReference type="AlphaFoldDB" id="A0A3S5FW43"/>
<name>A0A3S5FW43_9GAST</name>
<dbReference type="GO" id="GO:0016020">
    <property type="term" value="C:membrane"/>
    <property type="evidence" value="ECO:0007669"/>
    <property type="project" value="UniProtKB-SubCell"/>
</dbReference>
<keyword evidence="11" id="KW-0496">Mitochondrion</keyword>
<evidence type="ECO:0000256" key="9">
    <source>
        <dbReference type="ARBA" id="ARBA00031586"/>
    </source>
</evidence>
<evidence type="ECO:0000256" key="1">
    <source>
        <dbReference type="ARBA" id="ARBA00004141"/>
    </source>
</evidence>
<keyword evidence="5" id="KW-1278">Translocase</keyword>
<feature type="transmembrane region" description="Helical" evidence="10">
    <location>
        <begin position="31"/>
        <end position="50"/>
    </location>
</feature>
<evidence type="ECO:0000256" key="8">
    <source>
        <dbReference type="ARBA" id="ARBA00023136"/>
    </source>
</evidence>
<evidence type="ECO:0000256" key="10">
    <source>
        <dbReference type="SAM" id="Phobius"/>
    </source>
</evidence>
<accession>A0A3S5FW43</accession>
<keyword evidence="4 10" id="KW-0812">Transmembrane</keyword>
<dbReference type="EMBL" id="KT990125">
    <property type="protein sequence ID" value="ARQ20661.1"/>
    <property type="molecule type" value="Genomic_DNA"/>
</dbReference>
<dbReference type="Pfam" id="PF00420">
    <property type="entry name" value="Oxidored_q2"/>
    <property type="match status" value="1"/>
</dbReference>
<protein>
    <recommendedName>
        <fullName evidence="3">NADH-ubiquinone oxidoreductase chain 4L</fullName>
    </recommendedName>
    <alternativeName>
        <fullName evidence="9">NADH dehydrogenase subunit 4L</fullName>
    </alternativeName>
</protein>
<dbReference type="InterPro" id="IPR039428">
    <property type="entry name" value="NUOK/Mnh_C1-like"/>
</dbReference>
<organism evidence="11">
    <name type="scientific">Nacella magellanica</name>
    <dbReference type="NCBI Taxonomy" id="72687"/>
    <lineage>
        <taxon>Eukaryota</taxon>
        <taxon>Metazoa</taxon>
        <taxon>Spiralia</taxon>
        <taxon>Lophotrochozoa</taxon>
        <taxon>Mollusca</taxon>
        <taxon>Gastropoda</taxon>
        <taxon>Patellogastropoda</taxon>
        <taxon>Lottioidea</taxon>
        <taxon>Nacellidae</taxon>
        <taxon>Nacella</taxon>
    </lineage>
</organism>